<dbReference type="GeneID" id="87930917"/>
<dbReference type="Proteomes" id="UP001326199">
    <property type="component" value="Unassembled WGS sequence"/>
</dbReference>
<dbReference type="PANTHER" id="PTHR38402">
    <property type="entry name" value="MITOCHONDRIAL OUTER MEMBRANE PROTEIN OM14"/>
    <property type="match status" value="1"/>
</dbReference>
<evidence type="ECO:0000256" key="2">
    <source>
        <dbReference type="SAM" id="MobiDB-lite"/>
    </source>
</evidence>
<evidence type="ECO:0000313" key="4">
    <source>
        <dbReference type="EMBL" id="KAK4666538.1"/>
    </source>
</evidence>
<name>A0ABR0HEP7_9PEZI</name>
<feature type="coiled-coil region" evidence="1">
    <location>
        <begin position="207"/>
        <end position="252"/>
    </location>
</feature>
<feature type="transmembrane region" description="Helical" evidence="3">
    <location>
        <begin position="307"/>
        <end position="327"/>
    </location>
</feature>
<evidence type="ECO:0008006" key="6">
    <source>
        <dbReference type="Google" id="ProtNLM"/>
    </source>
</evidence>
<proteinExistence type="predicted"/>
<dbReference type="PANTHER" id="PTHR38402:SF1">
    <property type="entry name" value="MITOCHONDRIAL OUTER MEMBRANE PROTEIN OM14"/>
    <property type="match status" value="1"/>
</dbReference>
<feature type="transmembrane region" description="Helical" evidence="3">
    <location>
        <begin position="269"/>
        <end position="287"/>
    </location>
</feature>
<sequence>MAMHDNTNGIKNGAEQAQAPAASRLFDWWAALALQKTSGAADVIVARKGLGGLSTPGSHPSARFRSWPATGQKQSSWALPGHLPLPPTPSPAFGQKHRQSLRPTINTIITSHDRFLFLLVYHLTLQLTTSLCTALLLQHAFLPSITTSQTANTMSYAEVASKGPKQTPEEAAAPQPPQVVVDDSTSTSSLIDVDTPSVRTVPSDFAEQEVKTDTQAARIEREEAEKKARAKAEALRAEADLAKKKAKSKAKKADTWLTKRFENMGDGPAGALAVANLIAVIGLSGWLGFKAWNSYERGRLSWKDVGLGLGLIGAVGAVEGAFTNYLYKAKGKGKEQ</sequence>
<dbReference type="RefSeq" id="XP_062766504.1">
    <property type="nucleotide sequence ID" value="XM_062910574.1"/>
</dbReference>
<gene>
    <name evidence="4" type="ORF">QC763_301130</name>
</gene>
<dbReference type="InterPro" id="IPR039454">
    <property type="entry name" value="OM14"/>
</dbReference>
<comment type="caution">
    <text evidence="4">The sequence shown here is derived from an EMBL/GenBank/DDBJ whole genome shotgun (WGS) entry which is preliminary data.</text>
</comment>
<keyword evidence="5" id="KW-1185">Reference proteome</keyword>
<evidence type="ECO:0000313" key="5">
    <source>
        <dbReference type="Proteomes" id="UP001326199"/>
    </source>
</evidence>
<evidence type="ECO:0000256" key="1">
    <source>
        <dbReference type="SAM" id="Coils"/>
    </source>
</evidence>
<keyword evidence="3" id="KW-0812">Transmembrane</keyword>
<feature type="compositionally biased region" description="Low complexity" evidence="2">
    <location>
        <begin position="169"/>
        <end position="183"/>
    </location>
</feature>
<accession>A0ABR0HEP7</accession>
<dbReference type="EMBL" id="JAFFHB010000004">
    <property type="protein sequence ID" value="KAK4666538.1"/>
    <property type="molecule type" value="Genomic_DNA"/>
</dbReference>
<organism evidence="4 5">
    <name type="scientific">Podospora pseudopauciseta</name>
    <dbReference type="NCBI Taxonomy" id="2093780"/>
    <lineage>
        <taxon>Eukaryota</taxon>
        <taxon>Fungi</taxon>
        <taxon>Dikarya</taxon>
        <taxon>Ascomycota</taxon>
        <taxon>Pezizomycotina</taxon>
        <taxon>Sordariomycetes</taxon>
        <taxon>Sordariomycetidae</taxon>
        <taxon>Sordariales</taxon>
        <taxon>Podosporaceae</taxon>
        <taxon>Podospora</taxon>
    </lineage>
</organism>
<feature type="region of interest" description="Disordered" evidence="2">
    <location>
        <begin position="157"/>
        <end position="183"/>
    </location>
</feature>
<protein>
    <recommendedName>
        <fullName evidence="6">Mitochondrial outer membrane protein OM14 C-terminal domain-containing protein</fullName>
    </recommendedName>
</protein>
<evidence type="ECO:0000256" key="3">
    <source>
        <dbReference type="SAM" id="Phobius"/>
    </source>
</evidence>
<keyword evidence="1" id="KW-0175">Coiled coil</keyword>
<feature type="transmembrane region" description="Helical" evidence="3">
    <location>
        <begin position="115"/>
        <end position="137"/>
    </location>
</feature>
<keyword evidence="3" id="KW-1133">Transmembrane helix</keyword>
<keyword evidence="3" id="KW-0472">Membrane</keyword>
<reference evidence="4 5" key="1">
    <citation type="journal article" date="2023" name="bioRxiv">
        <title>High-quality genome assemblies of four members of thePodospora anserinaspecies complex.</title>
        <authorList>
            <person name="Ament-Velasquez S.L."/>
            <person name="Vogan A.A."/>
            <person name="Wallerman O."/>
            <person name="Hartmann F."/>
            <person name="Gautier V."/>
            <person name="Silar P."/>
            <person name="Giraud T."/>
            <person name="Johannesson H."/>
        </authorList>
    </citation>
    <scope>NUCLEOTIDE SEQUENCE [LARGE SCALE GENOMIC DNA]</scope>
    <source>
        <strain evidence="4 5">CBS 411.78</strain>
    </source>
</reference>